<evidence type="ECO:0000313" key="4">
    <source>
        <dbReference type="EMBL" id="KAF2117717.1"/>
    </source>
</evidence>
<dbReference type="SUPFAM" id="SSF54791">
    <property type="entry name" value="Eukaryotic type KH-domain (KH-domain type I)"/>
    <property type="match status" value="2"/>
</dbReference>
<feature type="compositionally biased region" description="Pro residues" evidence="2">
    <location>
        <begin position="472"/>
        <end position="511"/>
    </location>
</feature>
<feature type="compositionally biased region" description="Polar residues" evidence="2">
    <location>
        <begin position="102"/>
        <end position="113"/>
    </location>
</feature>
<dbReference type="InterPro" id="IPR047890">
    <property type="entry name" value="KHDC4_KH-I_first"/>
</dbReference>
<dbReference type="InterPro" id="IPR004087">
    <property type="entry name" value="KH_dom"/>
</dbReference>
<dbReference type="InterPro" id="IPR031121">
    <property type="entry name" value="RIK/BLOM7"/>
</dbReference>
<feature type="domain" description="K Homology" evidence="3">
    <location>
        <begin position="238"/>
        <end position="325"/>
    </location>
</feature>
<evidence type="ECO:0000259" key="3">
    <source>
        <dbReference type="SMART" id="SM00322"/>
    </source>
</evidence>
<dbReference type="SMART" id="SM00322">
    <property type="entry name" value="KH"/>
    <property type="match status" value="1"/>
</dbReference>
<feature type="compositionally biased region" description="Basic and acidic residues" evidence="2">
    <location>
        <begin position="1"/>
        <end position="42"/>
    </location>
</feature>
<accession>A0A6A5ZG64</accession>
<proteinExistence type="predicted"/>
<dbReference type="Pfam" id="PF22675">
    <property type="entry name" value="KH-I_KHDC4-BBP"/>
    <property type="match status" value="1"/>
</dbReference>
<dbReference type="AlphaFoldDB" id="A0A6A5ZG64"/>
<evidence type="ECO:0000256" key="1">
    <source>
        <dbReference type="PROSITE-ProRule" id="PRU00117"/>
    </source>
</evidence>
<dbReference type="InterPro" id="IPR047889">
    <property type="entry name" value="KHDC4_KH-I_second"/>
</dbReference>
<dbReference type="OrthoDB" id="397265at2759"/>
<dbReference type="FunFam" id="3.30.1370.10:FF:000051">
    <property type="entry name" value="Putative kh domain-containing protein"/>
    <property type="match status" value="1"/>
</dbReference>
<feature type="compositionally biased region" description="Basic and acidic residues" evidence="2">
    <location>
        <begin position="334"/>
        <end position="349"/>
    </location>
</feature>
<dbReference type="FunFam" id="3.30.1370.10:FF:000037">
    <property type="entry name" value="KH domain protein"/>
    <property type="match status" value="1"/>
</dbReference>
<dbReference type="Gene3D" id="3.30.1370.10">
    <property type="entry name" value="K Homology domain, type 1"/>
    <property type="match status" value="2"/>
</dbReference>
<dbReference type="InterPro" id="IPR036612">
    <property type="entry name" value="KH_dom_type_1_sf"/>
</dbReference>
<evidence type="ECO:0000313" key="5">
    <source>
        <dbReference type="Proteomes" id="UP000799770"/>
    </source>
</evidence>
<organism evidence="4 5">
    <name type="scientific">Lophiotrema nucula</name>
    <dbReference type="NCBI Taxonomy" id="690887"/>
    <lineage>
        <taxon>Eukaryota</taxon>
        <taxon>Fungi</taxon>
        <taxon>Dikarya</taxon>
        <taxon>Ascomycota</taxon>
        <taxon>Pezizomycotina</taxon>
        <taxon>Dothideomycetes</taxon>
        <taxon>Pleosporomycetidae</taxon>
        <taxon>Pleosporales</taxon>
        <taxon>Lophiotremataceae</taxon>
        <taxon>Lophiotrema</taxon>
    </lineage>
</organism>
<dbReference type="InterPro" id="IPR055256">
    <property type="entry name" value="KH_1_KHDC4/BBP-like"/>
</dbReference>
<keyword evidence="5" id="KW-1185">Reference proteome</keyword>
<dbReference type="PROSITE" id="PS50084">
    <property type="entry name" value="KH_TYPE_1"/>
    <property type="match status" value="1"/>
</dbReference>
<feature type="region of interest" description="Disordered" evidence="2">
    <location>
        <begin position="334"/>
        <end position="385"/>
    </location>
</feature>
<dbReference type="CDD" id="cd22385">
    <property type="entry name" value="KH-I_KHDC4_rpt1"/>
    <property type="match status" value="1"/>
</dbReference>
<feature type="compositionally biased region" description="Gly residues" evidence="2">
    <location>
        <begin position="376"/>
        <end position="385"/>
    </location>
</feature>
<feature type="compositionally biased region" description="Low complexity" evidence="2">
    <location>
        <begin position="70"/>
        <end position="81"/>
    </location>
</feature>
<feature type="region of interest" description="Disordered" evidence="2">
    <location>
        <begin position="1"/>
        <end position="126"/>
    </location>
</feature>
<feature type="compositionally biased region" description="Basic and acidic residues" evidence="2">
    <location>
        <begin position="359"/>
        <end position="373"/>
    </location>
</feature>
<dbReference type="InterPro" id="IPR056149">
    <property type="entry name" value="PRP5/DDX46/KHDC4_KH"/>
</dbReference>
<dbReference type="PANTHER" id="PTHR15744:SF0">
    <property type="entry name" value="KH HOMOLOGY DOMAIN-CONTAINING PROTEIN 4"/>
    <property type="match status" value="1"/>
</dbReference>
<dbReference type="GO" id="GO:0003723">
    <property type="term" value="F:RNA binding"/>
    <property type="evidence" value="ECO:0007669"/>
    <property type="project" value="UniProtKB-UniRule"/>
</dbReference>
<reference evidence="4" key="1">
    <citation type="journal article" date="2020" name="Stud. Mycol.">
        <title>101 Dothideomycetes genomes: a test case for predicting lifestyles and emergence of pathogens.</title>
        <authorList>
            <person name="Haridas S."/>
            <person name="Albert R."/>
            <person name="Binder M."/>
            <person name="Bloem J."/>
            <person name="Labutti K."/>
            <person name="Salamov A."/>
            <person name="Andreopoulos B."/>
            <person name="Baker S."/>
            <person name="Barry K."/>
            <person name="Bills G."/>
            <person name="Bluhm B."/>
            <person name="Cannon C."/>
            <person name="Castanera R."/>
            <person name="Culley D."/>
            <person name="Daum C."/>
            <person name="Ezra D."/>
            <person name="Gonzalez J."/>
            <person name="Henrissat B."/>
            <person name="Kuo A."/>
            <person name="Liang C."/>
            <person name="Lipzen A."/>
            <person name="Lutzoni F."/>
            <person name="Magnuson J."/>
            <person name="Mondo S."/>
            <person name="Nolan M."/>
            <person name="Ohm R."/>
            <person name="Pangilinan J."/>
            <person name="Park H.-J."/>
            <person name="Ramirez L."/>
            <person name="Alfaro M."/>
            <person name="Sun H."/>
            <person name="Tritt A."/>
            <person name="Yoshinaga Y."/>
            <person name="Zwiers L.-H."/>
            <person name="Turgeon B."/>
            <person name="Goodwin S."/>
            <person name="Spatafora J."/>
            <person name="Crous P."/>
            <person name="Grigoriev I."/>
        </authorList>
    </citation>
    <scope>NUCLEOTIDE SEQUENCE</scope>
    <source>
        <strain evidence="4">CBS 627.86</strain>
    </source>
</reference>
<dbReference type="GO" id="GO:0005634">
    <property type="term" value="C:nucleus"/>
    <property type="evidence" value="ECO:0007669"/>
    <property type="project" value="InterPro"/>
</dbReference>
<dbReference type="Pfam" id="PF23469">
    <property type="entry name" value="KH_12"/>
    <property type="match status" value="1"/>
</dbReference>
<evidence type="ECO:0000256" key="2">
    <source>
        <dbReference type="SAM" id="MobiDB-lite"/>
    </source>
</evidence>
<sequence>MSDEPRPRSRFDRGEPDRAPPARSRFDRRSRSPSTRDSDSHSRRTRSPVARDKTDSPGSRTPQRSGSSGGAAAAAAAAAAAKINAQIQARKGIQHVDVPPIRSNSVSTPTSARSPGEKGASVSDEIYQQDGDYIKDIEVNDLRNRYTLTKGATQKMIKEETGADVTTRGSYYPDKSMATVQNPPLYLHVTATSKEALEQAIQKIDDLMGKDLPNLVDERRFRRRETETVERDEYGRRKWPEEKIPVDLEPISGFNLRAQVVGQGGANVKFVQQETSCKVQIKGRGSGFLEPNSGTESDEPMYLHIAGPRPEGVARAKELCVELLSSVKENYAAFKERPPQQRYGDRHGGDGYSNGRGYDGGDRGGRGRGRDQGQDSGHGYGGGGGYGGHDSYGGYAAQQPTVQSPVGATGGAADASGYGDYYAQWAAWQQANPGADPYAQYGGYEGYMAWMTQYYGAAAAQQSPVPGTPSVAAPPPPPPPSDPAPPPGGAPPPPPPPPASGFNSVPPPPGL</sequence>
<gene>
    <name evidence="4" type="ORF">BDV96DRAFT_597604</name>
</gene>
<dbReference type="EMBL" id="ML977318">
    <property type="protein sequence ID" value="KAF2117717.1"/>
    <property type="molecule type" value="Genomic_DNA"/>
</dbReference>
<name>A0A6A5ZG64_9PLEO</name>
<keyword evidence="1" id="KW-0694">RNA-binding</keyword>
<protein>
    <recommendedName>
        <fullName evidence="3">K Homology domain-containing protein</fullName>
    </recommendedName>
</protein>
<feature type="region of interest" description="Disordered" evidence="2">
    <location>
        <begin position="459"/>
        <end position="511"/>
    </location>
</feature>
<dbReference type="CDD" id="cd22386">
    <property type="entry name" value="KH-I_KHDC4_rpt2"/>
    <property type="match status" value="1"/>
</dbReference>
<dbReference type="Proteomes" id="UP000799770">
    <property type="component" value="Unassembled WGS sequence"/>
</dbReference>
<dbReference type="PANTHER" id="PTHR15744">
    <property type="entry name" value="BLOM7"/>
    <property type="match status" value="1"/>
</dbReference>